<dbReference type="GO" id="GO:0004357">
    <property type="term" value="F:glutamate-cysteine ligase activity"/>
    <property type="evidence" value="ECO:0007669"/>
    <property type="project" value="InterPro"/>
</dbReference>
<dbReference type="Gene3D" id="3.30.590.20">
    <property type="match status" value="1"/>
</dbReference>
<accession>K2FXZ3</accession>
<comment type="caution">
    <text evidence="4">The sequence shown here is derived from an EMBL/GenBank/DDBJ whole genome shotgun (WGS) entry which is preliminary data.</text>
</comment>
<dbReference type="PANTHER" id="PTHR34378">
    <property type="entry name" value="GLUTAMATE--CYSTEINE LIGASE, CHLOROPLASTIC"/>
    <property type="match status" value="1"/>
</dbReference>
<dbReference type="EMBL" id="AMFJ01000664">
    <property type="protein sequence ID" value="EKE26772.1"/>
    <property type="molecule type" value="Genomic_DNA"/>
</dbReference>
<evidence type="ECO:0000256" key="2">
    <source>
        <dbReference type="ARBA" id="ARBA00022741"/>
    </source>
</evidence>
<keyword evidence="1" id="KW-0436">Ligase</keyword>
<proteinExistence type="predicted"/>
<protein>
    <submittedName>
        <fullName evidence="4">Glutamylcysteine synthetase</fullName>
    </submittedName>
</protein>
<dbReference type="PANTHER" id="PTHR34378:SF1">
    <property type="entry name" value="GLUTAMATE--CYSTEINE LIGASE, CHLOROPLASTIC"/>
    <property type="match status" value="1"/>
</dbReference>
<evidence type="ECO:0000313" key="4">
    <source>
        <dbReference type="EMBL" id="EKE26772.1"/>
    </source>
</evidence>
<reference evidence="4" key="1">
    <citation type="journal article" date="2012" name="Science">
        <title>Fermentation, hydrogen, and sulfur metabolism in multiple uncultivated bacterial phyla.</title>
        <authorList>
            <person name="Wrighton K.C."/>
            <person name="Thomas B.C."/>
            <person name="Sharon I."/>
            <person name="Miller C.S."/>
            <person name="Castelle C.J."/>
            <person name="VerBerkmoes N.C."/>
            <person name="Wilkins M.J."/>
            <person name="Hettich R.L."/>
            <person name="Lipton M.S."/>
            <person name="Williams K.H."/>
            <person name="Long P.E."/>
            <person name="Banfield J.F."/>
        </authorList>
    </citation>
    <scope>NUCLEOTIDE SEQUENCE [LARGE SCALE GENOMIC DNA]</scope>
</reference>
<dbReference type="GO" id="GO:0006750">
    <property type="term" value="P:glutathione biosynthetic process"/>
    <property type="evidence" value="ECO:0007669"/>
    <property type="project" value="InterPro"/>
</dbReference>
<organism evidence="4">
    <name type="scientific">uncultured bacterium</name>
    <name type="common">gcode 4</name>
    <dbReference type="NCBI Taxonomy" id="1234023"/>
    <lineage>
        <taxon>Bacteria</taxon>
        <taxon>environmental samples</taxon>
    </lineage>
</organism>
<gene>
    <name evidence="4" type="ORF">ACD_4C00148G0001</name>
</gene>
<dbReference type="AlphaFoldDB" id="K2FXZ3"/>
<evidence type="ECO:0000256" key="3">
    <source>
        <dbReference type="ARBA" id="ARBA00022840"/>
    </source>
</evidence>
<keyword evidence="2" id="KW-0547">Nucleotide-binding</keyword>
<dbReference type="SUPFAM" id="SSF55931">
    <property type="entry name" value="Glutamine synthetase/guanido kinase"/>
    <property type="match status" value="1"/>
</dbReference>
<evidence type="ECO:0000256" key="1">
    <source>
        <dbReference type="ARBA" id="ARBA00022598"/>
    </source>
</evidence>
<dbReference type="GO" id="GO:0005524">
    <property type="term" value="F:ATP binding"/>
    <property type="evidence" value="ECO:0007669"/>
    <property type="project" value="UniProtKB-KW"/>
</dbReference>
<dbReference type="InterPro" id="IPR014746">
    <property type="entry name" value="Gln_synth/guanido_kin_cat_dom"/>
</dbReference>
<dbReference type="InterPro" id="IPR035434">
    <property type="entry name" value="GCL_bact_plant"/>
</dbReference>
<keyword evidence="3" id="KW-0067">ATP-binding</keyword>
<sequence length="291" mass="34711">MFSSVQLHLDLHSDEMVLYFNILNKITWLKALLFSNSPNFFDKEERCYCIRDLLWEHSACAVNSDNIEIHNYEFNNYQEILENVLNTSVFFVVRADKRIYFKPYRIKDFLQKSRIYGCYIEGCKKHEISFSPQIEDLKKLKPYNNIVLTSRGTAEIRSECIQPFKDLMSHSAFHIGIVHNMEKIKDHLLSVEKELDHTYSELRKFAIYEGYDIQKHLNFDIQAFIYELLLLTKEGIVSRGKNEEKFIDCLFDRLEKKTNPAIEWMNKMDQGMKTTEIIKAMGIWKWKKRFL</sequence>
<name>K2FXZ3_9BACT</name>